<organism evidence="3 4">
    <name type="scientific">Thermofilum adornatum</name>
    <dbReference type="NCBI Taxonomy" id="1365176"/>
    <lineage>
        <taxon>Archaea</taxon>
        <taxon>Thermoproteota</taxon>
        <taxon>Thermoprotei</taxon>
        <taxon>Thermofilales</taxon>
        <taxon>Thermofilaceae</taxon>
        <taxon>Thermofilum</taxon>
    </lineage>
</organism>
<feature type="transmembrane region" description="Helical" evidence="1">
    <location>
        <begin position="39"/>
        <end position="64"/>
    </location>
</feature>
<feature type="domain" description="Glycosyl transferase family 1" evidence="2">
    <location>
        <begin position="168"/>
        <end position="336"/>
    </location>
</feature>
<dbReference type="HOGENOM" id="CLU_665022_0_0_2"/>
<evidence type="ECO:0000256" key="1">
    <source>
        <dbReference type="SAM" id="Phobius"/>
    </source>
</evidence>
<dbReference type="AlphaFoldDB" id="S5ZX87"/>
<keyword evidence="4" id="KW-1185">Reference proteome</keyword>
<evidence type="ECO:0000313" key="3">
    <source>
        <dbReference type="EMBL" id="AGT35939.1"/>
    </source>
</evidence>
<dbReference type="KEGG" id="thb:N186_08005"/>
<dbReference type="EMBL" id="CP006646">
    <property type="protein sequence ID" value="AGT35939.1"/>
    <property type="molecule type" value="Genomic_DNA"/>
</dbReference>
<sequence length="375" mass="42383">MDVTVIGAIELGRETSKMIKAIRGIKYDKFRVFNLQWRIGIFALIIEIFNFIGTFPLLIILPVLKPKIVYISIPYIETLPTAYLVARLIDAKIVIDVRDPLEYWPSWTKGFTRKFFGFLTLLDYILMRKSDLVLAVTPGLIRLLAQQGIVAHLVMNGADTQIFRPYPRSEVRRKLGLNDDAIVLVFSGRLGGYYDAIPLLHGIARLSNALKKKVVLLLVGGFGDASYASKFVRIAKELHLSSNIKVLQPILDARTLAEVLSAANAGVVTHVTSELYDPAIPVKFYEYLACGLPVIALSRRGSELWRLIEKWGVGFACEQHDLDCITRALEKIFDESTMESIRANVLRVRLLIDRRRAAEKLYSLLRELLEPKRDA</sequence>
<protein>
    <recommendedName>
        <fullName evidence="2">Glycosyl transferase family 1 domain-containing protein</fullName>
    </recommendedName>
</protein>
<dbReference type="eggNOG" id="arCOG01405">
    <property type="taxonomic scope" value="Archaea"/>
</dbReference>
<keyword evidence="1" id="KW-0472">Membrane</keyword>
<evidence type="ECO:0000259" key="2">
    <source>
        <dbReference type="Pfam" id="PF00534"/>
    </source>
</evidence>
<reference evidence="3 4" key="1">
    <citation type="journal article" date="2013" name="Genome Announc.">
        <title>Complete Genomic Sequence of 'Thermofilum adornatus' Strain 1910bT, a Hyperthermophilic Anaerobic Organotrophic Crenarchaeon.</title>
        <authorList>
            <person name="Dominova I.N."/>
            <person name="Kublanov I.V."/>
            <person name="Podosokorskaya O.A."/>
            <person name="Derbikova K.S."/>
            <person name="Patrushev M.V."/>
            <person name="Toshchakov S.V."/>
        </authorList>
    </citation>
    <scope>NUCLEOTIDE SEQUENCE [LARGE SCALE GENOMIC DNA]</scope>
    <source>
        <strain evidence="4">1910b</strain>
    </source>
</reference>
<proteinExistence type="predicted"/>
<dbReference type="SUPFAM" id="SSF53756">
    <property type="entry name" value="UDP-Glycosyltransferase/glycogen phosphorylase"/>
    <property type="match status" value="1"/>
</dbReference>
<dbReference type="PATRIC" id="fig|1365176.7.peg.1582"/>
<dbReference type="Pfam" id="PF00534">
    <property type="entry name" value="Glycos_transf_1"/>
    <property type="match status" value="1"/>
</dbReference>
<evidence type="ECO:0000313" key="4">
    <source>
        <dbReference type="Proteomes" id="UP000015543"/>
    </source>
</evidence>
<dbReference type="PANTHER" id="PTHR12526">
    <property type="entry name" value="GLYCOSYLTRANSFERASE"/>
    <property type="match status" value="1"/>
</dbReference>
<accession>S5ZX87</accession>
<dbReference type="GO" id="GO:0016757">
    <property type="term" value="F:glycosyltransferase activity"/>
    <property type="evidence" value="ECO:0007669"/>
    <property type="project" value="InterPro"/>
</dbReference>
<dbReference type="Gene3D" id="3.40.50.2000">
    <property type="entry name" value="Glycogen Phosphorylase B"/>
    <property type="match status" value="2"/>
</dbReference>
<keyword evidence="1" id="KW-0812">Transmembrane</keyword>
<name>S5ZX87_9CREN</name>
<keyword evidence="1" id="KW-1133">Transmembrane helix</keyword>
<gene>
    <name evidence="3" type="ORF">N186_08005</name>
</gene>
<dbReference type="Proteomes" id="UP000015543">
    <property type="component" value="Chromosome"/>
</dbReference>
<dbReference type="InterPro" id="IPR001296">
    <property type="entry name" value="Glyco_trans_1"/>
</dbReference>